<dbReference type="EMBL" id="CP048852">
    <property type="protein sequence ID" value="QIW80076.1"/>
    <property type="molecule type" value="Genomic_DNA"/>
</dbReference>
<protein>
    <submittedName>
        <fullName evidence="1">Uncharacterized protein</fullName>
    </submittedName>
</protein>
<organism evidence="1 2">
    <name type="scientific">Bacillus tequilensis</name>
    <dbReference type="NCBI Taxonomy" id="227866"/>
    <lineage>
        <taxon>Bacteria</taxon>
        <taxon>Bacillati</taxon>
        <taxon>Bacillota</taxon>
        <taxon>Bacilli</taxon>
        <taxon>Bacillales</taxon>
        <taxon>Bacillaceae</taxon>
        <taxon>Bacillus</taxon>
    </lineage>
</organism>
<name>A0A6H0WL46_9BACI</name>
<dbReference type="Proteomes" id="UP000501914">
    <property type="component" value="Chromosome"/>
</dbReference>
<dbReference type="RefSeq" id="WP_041056314.1">
    <property type="nucleotide sequence ID" value="NZ_CP048852.1"/>
</dbReference>
<dbReference type="KEGG" id="bteq:G4P54_09790"/>
<evidence type="ECO:0000313" key="1">
    <source>
        <dbReference type="EMBL" id="QIW80076.1"/>
    </source>
</evidence>
<proteinExistence type="predicted"/>
<reference evidence="1 2" key="1">
    <citation type="submission" date="2020-02" db="EMBL/GenBank/DDBJ databases">
        <title>Genome sequencing, annotation and comparative genomic analysis of Bacillus tequilensis EA-CB0015, an effective biological control agent against Pseudocercospora fijiensis in banana plants.</title>
        <authorList>
            <person name="Cuellar-Gaviria T.Z."/>
            <person name="Ju K.-S."/>
            <person name="Villegas-Escobar V."/>
        </authorList>
    </citation>
    <scope>NUCLEOTIDE SEQUENCE [LARGE SCALE GENOMIC DNA]</scope>
    <source>
        <strain evidence="1 2">EA-CB0015</strain>
    </source>
</reference>
<keyword evidence="2" id="KW-1185">Reference proteome</keyword>
<sequence length="63" mass="7287">MAYDESNGKLINPKISDVIEVLQEQLEFYGDTPFKCCVNGEDTENEIQVDFYKNVLLFHLEEA</sequence>
<accession>A0A6H0WL46</accession>
<dbReference type="AlphaFoldDB" id="A0A6H0WL46"/>
<gene>
    <name evidence="1" type="ORF">G4P54_09790</name>
</gene>
<evidence type="ECO:0000313" key="2">
    <source>
        <dbReference type="Proteomes" id="UP000501914"/>
    </source>
</evidence>